<dbReference type="GO" id="GO:0047661">
    <property type="term" value="F:amino-acid racemase activity"/>
    <property type="evidence" value="ECO:0007669"/>
    <property type="project" value="InterPro"/>
</dbReference>
<dbReference type="InterPro" id="IPR053714">
    <property type="entry name" value="Iso_Racemase_Enz_sf"/>
</dbReference>
<proteinExistence type="inferred from homology"/>
<evidence type="ECO:0008006" key="3">
    <source>
        <dbReference type="Google" id="ProtNLM"/>
    </source>
</evidence>
<dbReference type="Pfam" id="PF01177">
    <property type="entry name" value="Asp_Glu_race"/>
    <property type="match status" value="1"/>
</dbReference>
<dbReference type="AlphaFoldDB" id="A0A382ZNQ7"/>
<comment type="similarity">
    <text evidence="1">Belongs to the HyuE racemase family.</text>
</comment>
<dbReference type="InterPro" id="IPR015942">
    <property type="entry name" value="Asp/Glu/hydantoin_racemase"/>
</dbReference>
<dbReference type="InterPro" id="IPR052186">
    <property type="entry name" value="Hydantoin_racemase-like"/>
</dbReference>
<dbReference type="Gene3D" id="3.40.50.12500">
    <property type="match status" value="1"/>
</dbReference>
<dbReference type="PANTHER" id="PTHR28047">
    <property type="entry name" value="PROTEIN DCG1"/>
    <property type="match status" value="1"/>
</dbReference>
<evidence type="ECO:0000313" key="2">
    <source>
        <dbReference type="EMBL" id="SVD96308.1"/>
    </source>
</evidence>
<dbReference type="PANTHER" id="PTHR28047:SF5">
    <property type="entry name" value="PROTEIN DCG1"/>
    <property type="match status" value="1"/>
</dbReference>
<name>A0A382ZNQ7_9ZZZZ</name>
<evidence type="ECO:0000256" key="1">
    <source>
        <dbReference type="ARBA" id="ARBA00038414"/>
    </source>
</evidence>
<reference evidence="2" key="1">
    <citation type="submission" date="2018-05" db="EMBL/GenBank/DDBJ databases">
        <authorList>
            <person name="Lanie J.A."/>
            <person name="Ng W.-L."/>
            <person name="Kazmierczak K.M."/>
            <person name="Andrzejewski T.M."/>
            <person name="Davidsen T.M."/>
            <person name="Wayne K.J."/>
            <person name="Tettelin H."/>
            <person name="Glass J.I."/>
            <person name="Rusch D."/>
            <person name="Podicherti R."/>
            <person name="Tsui H.-C.T."/>
            <person name="Winkler M.E."/>
        </authorList>
    </citation>
    <scope>NUCLEOTIDE SEQUENCE</scope>
</reference>
<protein>
    <recommendedName>
        <fullName evidence="3">Hydrogenase expression protein HupH</fullName>
    </recommendedName>
</protein>
<gene>
    <name evidence="2" type="ORF">METZ01_LOCUS449162</name>
</gene>
<dbReference type="EMBL" id="UINC01184878">
    <property type="protein sequence ID" value="SVD96308.1"/>
    <property type="molecule type" value="Genomic_DNA"/>
</dbReference>
<organism evidence="2">
    <name type="scientific">marine metagenome</name>
    <dbReference type="NCBI Taxonomy" id="408172"/>
    <lineage>
        <taxon>unclassified sequences</taxon>
        <taxon>metagenomes</taxon>
        <taxon>ecological metagenomes</taxon>
    </lineage>
</organism>
<accession>A0A382ZNQ7</accession>
<feature type="non-terminal residue" evidence="2">
    <location>
        <position position="204"/>
    </location>
</feature>
<sequence length="204" mass="22216">MSINVRVVTPITTKGFRRTEDLNAIGENIFTVSHSEIDIGPGSIECEYDEAMSLPGTILKIIDAEKEGCDAVVIDCMGDPGLHSGRECVSIPVIGPCETAMHYASMLGHKFSVITVLERIRPMFENQSKIYGVPDKLASVRAVDIPVLELEDDLDRTVNHLTEQAVEAVEKDHSDVMIFGCTGLLGCAEALEKNLKAKGYIIPV</sequence>